<gene>
    <name evidence="1" type="ORF">GCM10009681_56350</name>
</gene>
<sequence>MAQGEAVDLGRVAAKLHDVIDVERRETWPDVLCELLEAYYPGGVGDVDDINDLVVPEGADDQIRQVLAGHRLRAYHCTRLLDHERNMIFEAGLRPFGPDLFEGRIAAARAHGAITDGERAQLSKAHMYAVGEGQKRGSREGLVSLILGEQAFVEDAANLRPLLTFGAGRACTTRRVLRAFRDC</sequence>
<organism evidence="1 2">
    <name type="scientific">Luedemannella helvata</name>
    <dbReference type="NCBI Taxonomy" id="349315"/>
    <lineage>
        <taxon>Bacteria</taxon>
        <taxon>Bacillati</taxon>
        <taxon>Actinomycetota</taxon>
        <taxon>Actinomycetes</taxon>
        <taxon>Micromonosporales</taxon>
        <taxon>Micromonosporaceae</taxon>
        <taxon>Luedemannella</taxon>
    </lineage>
</organism>
<protein>
    <recommendedName>
        <fullName evidence="3">HD domain-containing protein</fullName>
    </recommendedName>
</protein>
<dbReference type="Proteomes" id="UP001500655">
    <property type="component" value="Unassembled WGS sequence"/>
</dbReference>
<comment type="caution">
    <text evidence="1">The sequence shown here is derived from an EMBL/GenBank/DDBJ whole genome shotgun (WGS) entry which is preliminary data.</text>
</comment>
<evidence type="ECO:0000313" key="1">
    <source>
        <dbReference type="EMBL" id="GAA1777991.1"/>
    </source>
</evidence>
<reference evidence="2" key="1">
    <citation type="journal article" date="2019" name="Int. J. Syst. Evol. Microbiol.">
        <title>The Global Catalogue of Microorganisms (GCM) 10K type strain sequencing project: providing services to taxonomists for standard genome sequencing and annotation.</title>
        <authorList>
            <consortium name="The Broad Institute Genomics Platform"/>
            <consortium name="The Broad Institute Genome Sequencing Center for Infectious Disease"/>
            <person name="Wu L."/>
            <person name="Ma J."/>
        </authorList>
    </citation>
    <scope>NUCLEOTIDE SEQUENCE [LARGE SCALE GENOMIC DNA]</scope>
    <source>
        <strain evidence="2">JCM 13249</strain>
    </source>
</reference>
<dbReference type="EMBL" id="BAAALS010000058">
    <property type="protein sequence ID" value="GAA1777991.1"/>
    <property type="molecule type" value="Genomic_DNA"/>
</dbReference>
<proteinExistence type="predicted"/>
<name>A0ABP4XG50_9ACTN</name>
<keyword evidence="2" id="KW-1185">Reference proteome</keyword>
<evidence type="ECO:0000313" key="2">
    <source>
        <dbReference type="Proteomes" id="UP001500655"/>
    </source>
</evidence>
<evidence type="ECO:0008006" key="3">
    <source>
        <dbReference type="Google" id="ProtNLM"/>
    </source>
</evidence>
<dbReference type="RefSeq" id="WP_344088753.1">
    <property type="nucleotide sequence ID" value="NZ_BAAALS010000058.1"/>
</dbReference>
<accession>A0ABP4XG50</accession>